<organism evidence="2 3">
    <name type="scientific">Pendulispora albinea</name>
    <dbReference type="NCBI Taxonomy" id="2741071"/>
    <lineage>
        <taxon>Bacteria</taxon>
        <taxon>Pseudomonadati</taxon>
        <taxon>Myxococcota</taxon>
        <taxon>Myxococcia</taxon>
        <taxon>Myxococcales</taxon>
        <taxon>Sorangiineae</taxon>
        <taxon>Pendulisporaceae</taxon>
        <taxon>Pendulispora</taxon>
    </lineage>
</organism>
<keyword evidence="3" id="KW-1185">Reference proteome</keyword>
<reference evidence="2 3" key="1">
    <citation type="submission" date="2021-12" db="EMBL/GenBank/DDBJ databases">
        <title>Discovery of the Pendulisporaceae a myxobacterial family with distinct sporulation behavior and unique specialized metabolism.</title>
        <authorList>
            <person name="Garcia R."/>
            <person name="Popoff A."/>
            <person name="Bader C.D."/>
            <person name="Loehr J."/>
            <person name="Walesch S."/>
            <person name="Walt C."/>
            <person name="Boldt J."/>
            <person name="Bunk B."/>
            <person name="Haeckl F.J.F.P.J."/>
            <person name="Gunesch A.P."/>
            <person name="Birkelbach J."/>
            <person name="Nuebel U."/>
            <person name="Pietschmann T."/>
            <person name="Bach T."/>
            <person name="Mueller R."/>
        </authorList>
    </citation>
    <scope>NUCLEOTIDE SEQUENCE [LARGE SCALE GENOMIC DNA]</scope>
    <source>
        <strain evidence="2 3">MSr11954</strain>
    </source>
</reference>
<evidence type="ECO:0000256" key="1">
    <source>
        <dbReference type="SAM" id="MobiDB-lite"/>
    </source>
</evidence>
<sequence length="169" mass="18060">MGALAHAAGGQGDRARAESLVSELEADAAHKALTAEVVRRARQYLEQGDKLRAGGDEAHAKLADVVAREWAEVGRDLVRTVELERRAIEARHTADDAGAEVERERALLDEAIAQNGRLRAQVESAEREKKQEPEKTSASATRDAGPSPAKPASTPSKGNKATPSKGRQP</sequence>
<feature type="compositionally biased region" description="Polar residues" evidence="1">
    <location>
        <begin position="159"/>
        <end position="169"/>
    </location>
</feature>
<evidence type="ECO:0008006" key="4">
    <source>
        <dbReference type="Google" id="ProtNLM"/>
    </source>
</evidence>
<feature type="compositionally biased region" description="Low complexity" evidence="1">
    <location>
        <begin position="144"/>
        <end position="158"/>
    </location>
</feature>
<evidence type="ECO:0000313" key="2">
    <source>
        <dbReference type="EMBL" id="WXB18735.1"/>
    </source>
</evidence>
<proteinExistence type="predicted"/>
<dbReference type="RefSeq" id="WP_394828363.1">
    <property type="nucleotide sequence ID" value="NZ_CP089984.1"/>
</dbReference>
<feature type="compositionally biased region" description="Basic and acidic residues" evidence="1">
    <location>
        <begin position="124"/>
        <end position="135"/>
    </location>
</feature>
<gene>
    <name evidence="2" type="ORF">LZC94_16045</name>
</gene>
<accession>A0ABZ2M8A4</accession>
<dbReference type="Proteomes" id="UP001370348">
    <property type="component" value="Chromosome"/>
</dbReference>
<protein>
    <recommendedName>
        <fullName evidence="4">Colicin import membrane protein</fullName>
    </recommendedName>
</protein>
<dbReference type="EMBL" id="CP089984">
    <property type="protein sequence ID" value="WXB18735.1"/>
    <property type="molecule type" value="Genomic_DNA"/>
</dbReference>
<name>A0ABZ2M8A4_9BACT</name>
<evidence type="ECO:0000313" key="3">
    <source>
        <dbReference type="Proteomes" id="UP001370348"/>
    </source>
</evidence>
<feature type="region of interest" description="Disordered" evidence="1">
    <location>
        <begin position="113"/>
        <end position="169"/>
    </location>
</feature>